<dbReference type="OrthoDB" id="8481133at2"/>
<keyword evidence="3" id="KW-1185">Reference proteome</keyword>
<organism evidence="2 3">
    <name type="scientific">Vibrio mimicus</name>
    <dbReference type="NCBI Taxonomy" id="674"/>
    <lineage>
        <taxon>Bacteria</taxon>
        <taxon>Pseudomonadati</taxon>
        <taxon>Pseudomonadota</taxon>
        <taxon>Gammaproteobacteria</taxon>
        <taxon>Vibrionales</taxon>
        <taxon>Vibrionaceae</taxon>
        <taxon>Vibrio</taxon>
    </lineage>
</organism>
<keyword evidence="1" id="KW-0472">Membrane</keyword>
<dbReference type="Proteomes" id="UP000053748">
    <property type="component" value="Unassembled WGS sequence"/>
</dbReference>
<keyword evidence="1" id="KW-0812">Transmembrane</keyword>
<name>A0A2J9V395_VIBMI</name>
<proteinExistence type="predicted"/>
<dbReference type="InterPro" id="IPR021529">
    <property type="entry name" value="DUF2798"/>
</dbReference>
<evidence type="ECO:0000256" key="1">
    <source>
        <dbReference type="SAM" id="Phobius"/>
    </source>
</evidence>
<comment type="caution">
    <text evidence="2">The sequence shown here is derived from an EMBL/GenBank/DDBJ whole genome shotgun (WGS) entry which is preliminary data.</text>
</comment>
<evidence type="ECO:0000313" key="3">
    <source>
        <dbReference type="Proteomes" id="UP000053748"/>
    </source>
</evidence>
<protein>
    <submittedName>
        <fullName evidence="2">DUF2798 domain-containing protein</fullName>
    </submittedName>
</protein>
<feature type="transmembrane region" description="Helical" evidence="1">
    <location>
        <begin position="7"/>
        <end position="27"/>
    </location>
</feature>
<dbReference type="EMBL" id="LOSJ02000002">
    <property type="protein sequence ID" value="PNM58251.1"/>
    <property type="molecule type" value="Genomic_DNA"/>
</dbReference>
<evidence type="ECO:0000313" key="2">
    <source>
        <dbReference type="EMBL" id="PNM58251.1"/>
    </source>
</evidence>
<gene>
    <name evidence="2" type="ORF">AL544_020450</name>
</gene>
<dbReference type="RefSeq" id="WP_000037236.1">
    <property type="nucleotide sequence ID" value="NZ_CAWMSS010000001.1"/>
</dbReference>
<accession>A0A2J9V395</accession>
<reference evidence="2" key="1">
    <citation type="submission" date="2017-12" db="EMBL/GenBank/DDBJ databases">
        <title>FDA dAtabase for Regulatory Grade micrObial Sequences (FDA-ARGOS): Supporting development and validation of Infectious Disease Dx tests.</title>
        <authorList>
            <person name="Hoffmann M."/>
            <person name="Allard M."/>
            <person name="Evans P."/>
            <person name="Brown E."/>
            <person name="Tallon L.J."/>
            <person name="Sadzewicz L."/>
            <person name="Sengamalay N."/>
            <person name="Ott S."/>
            <person name="Godinez A."/>
            <person name="Nagaraj S."/>
            <person name="Vavikolanu K."/>
            <person name="Aluvathingal J."/>
            <person name="Nadendla S."/>
            <person name="Hobson J."/>
            <person name="Sichtig H."/>
        </authorList>
    </citation>
    <scope>NUCLEOTIDE SEQUENCE [LARGE SCALE GENOMIC DNA]</scope>
    <source>
        <strain evidence="2">FDAARGOS_113</strain>
    </source>
</reference>
<keyword evidence="1" id="KW-1133">Transmembrane helix</keyword>
<feature type="transmembrane region" description="Helical" evidence="1">
    <location>
        <begin position="39"/>
        <end position="58"/>
    </location>
</feature>
<sequence>MSKKEILIQAILSSLFMALMMSGVISLSKVGLNLQWLSAWRDSFFVAWPVAFALNLTVMPKIRRFAYWLAYLGADKSSENQ</sequence>
<dbReference type="Pfam" id="PF11391">
    <property type="entry name" value="DUF2798"/>
    <property type="match status" value="1"/>
</dbReference>
<dbReference type="AlphaFoldDB" id="A0A2J9V395"/>